<dbReference type="Gene3D" id="3.10.105.10">
    <property type="entry name" value="Dipeptide-binding Protein, Domain 3"/>
    <property type="match status" value="1"/>
</dbReference>
<dbReference type="GO" id="GO:0015833">
    <property type="term" value="P:peptide transport"/>
    <property type="evidence" value="ECO:0007669"/>
    <property type="project" value="UniProtKB-KW"/>
</dbReference>
<dbReference type="Gene3D" id="3.40.190.10">
    <property type="entry name" value="Periplasmic binding protein-like II"/>
    <property type="match status" value="1"/>
</dbReference>
<organism evidence="8 9">
    <name type="scientific">Levilactobacillus parabrevis ATCC 53295</name>
    <dbReference type="NCBI Taxonomy" id="1267003"/>
    <lineage>
        <taxon>Bacteria</taxon>
        <taxon>Bacillati</taxon>
        <taxon>Bacillota</taxon>
        <taxon>Bacilli</taxon>
        <taxon>Lactobacillales</taxon>
        <taxon>Lactobacillaceae</taxon>
        <taxon>Levilactobacillus</taxon>
    </lineage>
</organism>
<dbReference type="PIRSF" id="PIRSF002741">
    <property type="entry name" value="MppA"/>
    <property type="match status" value="1"/>
</dbReference>
<keyword evidence="9" id="KW-1185">Reference proteome</keyword>
<dbReference type="InterPro" id="IPR039424">
    <property type="entry name" value="SBP_5"/>
</dbReference>
<dbReference type="PROSITE" id="PS51257">
    <property type="entry name" value="PROKAR_LIPOPROTEIN"/>
    <property type="match status" value="1"/>
</dbReference>
<dbReference type="PATRIC" id="fig|1267003.4.peg.377"/>
<keyword evidence="3" id="KW-0813">Transport</keyword>
<evidence type="ECO:0000256" key="5">
    <source>
        <dbReference type="ARBA" id="ARBA00022856"/>
    </source>
</evidence>
<comment type="subcellular location">
    <subcellularLocation>
        <location evidence="1">Cell envelope</location>
    </subcellularLocation>
</comment>
<dbReference type="STRING" id="357278.IV61_GL000386"/>
<keyword evidence="5" id="KW-0653">Protein transport</keyword>
<reference evidence="8 9" key="1">
    <citation type="journal article" date="2015" name="Genome Announc.">
        <title>Expanding the biotechnology potential of lactobacilli through comparative genomics of 213 strains and associated genera.</title>
        <authorList>
            <person name="Sun Z."/>
            <person name="Harris H.M."/>
            <person name="McCann A."/>
            <person name="Guo C."/>
            <person name="Argimon S."/>
            <person name="Zhang W."/>
            <person name="Yang X."/>
            <person name="Jeffery I.B."/>
            <person name="Cooney J.C."/>
            <person name="Kagawa T.F."/>
            <person name="Liu W."/>
            <person name="Song Y."/>
            <person name="Salvetti E."/>
            <person name="Wrobel A."/>
            <person name="Rasinkangas P."/>
            <person name="Parkhill J."/>
            <person name="Rea M.C."/>
            <person name="O'Sullivan O."/>
            <person name="Ritari J."/>
            <person name="Douillard F.P."/>
            <person name="Paul Ross R."/>
            <person name="Yang R."/>
            <person name="Briner A.E."/>
            <person name="Felis G.E."/>
            <person name="de Vos W.M."/>
            <person name="Barrangou R."/>
            <person name="Klaenhammer T.R."/>
            <person name="Caufield P.W."/>
            <person name="Cui Y."/>
            <person name="Zhang H."/>
            <person name="O'Toole P.W."/>
        </authorList>
    </citation>
    <scope>NUCLEOTIDE SEQUENCE [LARGE SCALE GENOMIC DNA]</scope>
    <source>
        <strain evidence="8 9">ATCC 53295</strain>
    </source>
</reference>
<name>A0A0R1H0B9_9LACO</name>
<keyword evidence="4 6" id="KW-0732">Signal</keyword>
<comment type="caution">
    <text evidence="8">The sequence shown here is derived from an EMBL/GenBank/DDBJ whole genome shotgun (WGS) entry which is preliminary data.</text>
</comment>
<evidence type="ECO:0000256" key="1">
    <source>
        <dbReference type="ARBA" id="ARBA00004196"/>
    </source>
</evidence>
<feature type="signal peptide" evidence="6">
    <location>
        <begin position="1"/>
        <end position="21"/>
    </location>
</feature>
<dbReference type="GO" id="GO:1904680">
    <property type="term" value="F:peptide transmembrane transporter activity"/>
    <property type="evidence" value="ECO:0007669"/>
    <property type="project" value="TreeGrafter"/>
</dbReference>
<accession>A0A0R1H0B9</accession>
<dbReference type="InterPro" id="IPR030678">
    <property type="entry name" value="Peptide/Ni-bd"/>
</dbReference>
<dbReference type="eggNOG" id="COG4166">
    <property type="taxonomic scope" value="Bacteria"/>
</dbReference>
<evidence type="ECO:0000259" key="7">
    <source>
        <dbReference type="Pfam" id="PF00496"/>
    </source>
</evidence>
<keyword evidence="5" id="KW-0571">Peptide transport</keyword>
<dbReference type="GO" id="GO:0030288">
    <property type="term" value="C:outer membrane-bounded periplasmic space"/>
    <property type="evidence" value="ECO:0007669"/>
    <property type="project" value="UniProtKB-ARBA"/>
</dbReference>
<dbReference type="FunFam" id="3.90.76.10:FF:000001">
    <property type="entry name" value="Oligopeptide ABC transporter substrate-binding protein"/>
    <property type="match status" value="1"/>
</dbReference>
<dbReference type="GO" id="GO:0043190">
    <property type="term" value="C:ATP-binding cassette (ABC) transporter complex"/>
    <property type="evidence" value="ECO:0007669"/>
    <property type="project" value="InterPro"/>
</dbReference>
<evidence type="ECO:0000313" key="9">
    <source>
        <dbReference type="Proteomes" id="UP000051176"/>
    </source>
</evidence>
<dbReference type="Proteomes" id="UP000051176">
    <property type="component" value="Unassembled WGS sequence"/>
</dbReference>
<evidence type="ECO:0000256" key="4">
    <source>
        <dbReference type="ARBA" id="ARBA00022729"/>
    </source>
</evidence>
<dbReference type="EMBL" id="AZCZ01000013">
    <property type="protein sequence ID" value="KRK37089.1"/>
    <property type="molecule type" value="Genomic_DNA"/>
</dbReference>
<evidence type="ECO:0000256" key="6">
    <source>
        <dbReference type="SAM" id="SignalP"/>
    </source>
</evidence>
<dbReference type="Pfam" id="PF00496">
    <property type="entry name" value="SBP_bac_5"/>
    <property type="match status" value="1"/>
</dbReference>
<feature type="domain" description="Solute-binding protein family 5" evidence="7">
    <location>
        <begin position="80"/>
        <end position="460"/>
    </location>
</feature>
<evidence type="ECO:0000313" key="8">
    <source>
        <dbReference type="EMBL" id="KRK37089.1"/>
    </source>
</evidence>
<dbReference type="OrthoDB" id="403896at2"/>
<comment type="similarity">
    <text evidence="2">Belongs to the bacterial solute-binding protein 5 family.</text>
</comment>
<dbReference type="Gene3D" id="3.90.76.10">
    <property type="entry name" value="Dipeptide-binding Protein, Domain 1"/>
    <property type="match status" value="1"/>
</dbReference>
<dbReference type="PANTHER" id="PTHR30290:SF10">
    <property type="entry name" value="PERIPLASMIC OLIGOPEPTIDE-BINDING PROTEIN-RELATED"/>
    <property type="match status" value="1"/>
</dbReference>
<protein>
    <submittedName>
        <fullName evidence="8">ABC-type oligopeptide transport system, periplasmic component</fullName>
    </submittedName>
</protein>
<dbReference type="SUPFAM" id="SSF53850">
    <property type="entry name" value="Periplasmic binding protein-like II"/>
    <property type="match status" value="1"/>
</dbReference>
<dbReference type="FunFam" id="3.10.105.10:FF:000001">
    <property type="entry name" value="Oligopeptide ABC transporter, oligopeptide-binding protein"/>
    <property type="match status" value="1"/>
</dbReference>
<proteinExistence type="inferred from homology"/>
<dbReference type="PANTHER" id="PTHR30290">
    <property type="entry name" value="PERIPLASMIC BINDING COMPONENT OF ABC TRANSPORTER"/>
    <property type="match status" value="1"/>
</dbReference>
<feature type="chain" id="PRO_5038375847" evidence="6">
    <location>
        <begin position="22"/>
        <end position="541"/>
    </location>
</feature>
<evidence type="ECO:0000256" key="3">
    <source>
        <dbReference type="ARBA" id="ARBA00022448"/>
    </source>
</evidence>
<dbReference type="RefSeq" id="WP_020089041.1">
    <property type="nucleotide sequence ID" value="NZ_AZCZ01000013.1"/>
</dbReference>
<dbReference type="InterPro" id="IPR000914">
    <property type="entry name" value="SBP_5_dom"/>
</dbReference>
<dbReference type="AlphaFoldDB" id="A0A0R1H0B9"/>
<dbReference type="CDD" id="cd08504">
    <property type="entry name" value="PBP2_OppA"/>
    <property type="match status" value="1"/>
</dbReference>
<sequence length="541" mass="59689">MKVKSIAKLGAVAALATISLAACGTSSNDNKAKNQTVHVMETSALASMDNAKATDIISGETLNNTGEGLLRFGKNSKTLPGLAKSYTKSKDGLTYTFNLRKSQWSNGEKLTAQDFVYAWRRTVAPKTSSQYAYLYADIKNANAVMNGKKAPTALGVAKDGDYKLVVTLAHPVSYFPTLVAQQCFYPVNKGAVDKYGSKYASNAKTNVYNGPFKLTSWSGTSDTWTLTKNKKYWNAKVVKLQHVKYSAVKDPQTALSQYQSGKLDIISLSGQQPKNYKNNKEFHSRKSSRINYVELNQRKDTMLKNTKARQALSMVINRKQYVNKVLQDGSTPATGIVSTGLAIRDGKDFAKEATVPSATDYNLAKAQKLWNQALKETGRTSYSLTLMGDDTPAGKSATEYIQSQWGKLDHFKVTNSNIPYKTRLSRSQNGQFEAVVSGWSADFPDPITDLSLFTTGNTYNNGRWSSKAYDKLINDATITNANKPSARWQNLVDAQKVLLKDQGIIPFYQTGMPQLVKSKVKGVVYFPVGANWDYSRAYIAK</sequence>
<evidence type="ECO:0000256" key="2">
    <source>
        <dbReference type="ARBA" id="ARBA00005695"/>
    </source>
</evidence>
<gene>
    <name evidence="8" type="ORF">FD07_GL000347</name>
</gene>